<dbReference type="InterPro" id="IPR036020">
    <property type="entry name" value="WW_dom_sf"/>
</dbReference>
<evidence type="ECO:0000256" key="1">
    <source>
        <dbReference type="ARBA" id="ARBA00004123"/>
    </source>
</evidence>
<reference evidence="4 5" key="1">
    <citation type="submission" date="2019-01" db="EMBL/GenBank/DDBJ databases">
        <title>A draft genome assembly of the solar-powered sea slug Elysia chlorotica.</title>
        <authorList>
            <person name="Cai H."/>
            <person name="Li Q."/>
            <person name="Fang X."/>
            <person name="Li J."/>
            <person name="Curtis N.E."/>
            <person name="Altenburger A."/>
            <person name="Shibata T."/>
            <person name="Feng M."/>
            <person name="Maeda T."/>
            <person name="Schwartz J.A."/>
            <person name="Shigenobu S."/>
            <person name="Lundholm N."/>
            <person name="Nishiyama T."/>
            <person name="Yang H."/>
            <person name="Hasebe M."/>
            <person name="Li S."/>
            <person name="Pierce S.K."/>
            <person name="Wang J."/>
        </authorList>
    </citation>
    <scope>NUCLEOTIDE SEQUENCE [LARGE SCALE GENOMIC DNA]</scope>
    <source>
        <strain evidence="4">EC2010</strain>
        <tissue evidence="4">Whole organism of an adult</tissue>
    </source>
</reference>
<feature type="domain" description="WW" evidence="3">
    <location>
        <begin position="1"/>
        <end position="23"/>
    </location>
</feature>
<organism evidence="4 5">
    <name type="scientific">Elysia chlorotica</name>
    <name type="common">Eastern emerald elysia</name>
    <name type="synonym">Sea slug</name>
    <dbReference type="NCBI Taxonomy" id="188477"/>
    <lineage>
        <taxon>Eukaryota</taxon>
        <taxon>Metazoa</taxon>
        <taxon>Spiralia</taxon>
        <taxon>Lophotrochozoa</taxon>
        <taxon>Mollusca</taxon>
        <taxon>Gastropoda</taxon>
        <taxon>Heterobranchia</taxon>
        <taxon>Euthyneura</taxon>
        <taxon>Panpulmonata</taxon>
        <taxon>Sacoglossa</taxon>
        <taxon>Placobranchoidea</taxon>
        <taxon>Plakobranchidae</taxon>
        <taxon>Elysia</taxon>
    </lineage>
</organism>
<dbReference type="Proteomes" id="UP000271974">
    <property type="component" value="Unassembled WGS sequence"/>
</dbReference>
<gene>
    <name evidence="4" type="ORF">EGW08_007679</name>
</gene>
<comment type="subcellular location">
    <subcellularLocation>
        <location evidence="1">Nucleus</location>
    </subcellularLocation>
</comment>
<dbReference type="STRING" id="188477.A0A3S1HRA4"/>
<evidence type="ECO:0000313" key="5">
    <source>
        <dbReference type="Proteomes" id="UP000271974"/>
    </source>
</evidence>
<dbReference type="InterPro" id="IPR001202">
    <property type="entry name" value="WW_dom"/>
</dbReference>
<keyword evidence="2" id="KW-0539">Nucleus</keyword>
<name>A0A3S1HRA4_ELYCH</name>
<dbReference type="PROSITE" id="PS50020">
    <property type="entry name" value="WW_DOMAIN_2"/>
    <property type="match status" value="1"/>
</dbReference>
<dbReference type="PANTHER" id="PTHR46711:SF1">
    <property type="entry name" value="HISTONE-LYSINE N-METHYLTRANSFERASE SETD2"/>
    <property type="match status" value="1"/>
</dbReference>
<evidence type="ECO:0000313" key="4">
    <source>
        <dbReference type="EMBL" id="RUS84584.1"/>
    </source>
</evidence>
<dbReference type="GO" id="GO:0006355">
    <property type="term" value="P:regulation of DNA-templated transcription"/>
    <property type="evidence" value="ECO:0007669"/>
    <property type="project" value="InterPro"/>
</dbReference>
<dbReference type="PANTHER" id="PTHR46711">
    <property type="entry name" value="HISTONE-LYSINE N-METHYLTRANSFERASE SETD2"/>
    <property type="match status" value="1"/>
</dbReference>
<dbReference type="GO" id="GO:0046975">
    <property type="term" value="F:histone H3K36 methyltransferase activity"/>
    <property type="evidence" value="ECO:0007669"/>
    <property type="project" value="InterPro"/>
</dbReference>
<dbReference type="InterPro" id="IPR013257">
    <property type="entry name" value="SRI"/>
</dbReference>
<evidence type="ECO:0000256" key="2">
    <source>
        <dbReference type="ARBA" id="ARBA00023242"/>
    </source>
</evidence>
<dbReference type="FunFam" id="1.10.1740.100:FF:000001">
    <property type="entry name" value="Histone-lysine N-methyltransferase"/>
    <property type="match status" value="1"/>
</dbReference>
<proteinExistence type="predicted"/>
<dbReference type="CDD" id="cd00201">
    <property type="entry name" value="WW"/>
    <property type="match status" value="1"/>
</dbReference>
<sequence>MPPNWKTAKDAEGRIYYYHAFTRCKSAKPNNLKLILFFFAFFLLPQHQSSKRKATTAAADTSSEVARKIKDHFRSKMSGFIVVCLNPYRKNDCKIGRITCTEDFKHLARKLTHHVMSKELKHCKHVEDLEVNENVKAKAKDYVRKYMGKFGTIYKTTASPDSGF</sequence>
<dbReference type="InterPro" id="IPR042294">
    <property type="entry name" value="SETD2_animal"/>
</dbReference>
<dbReference type="EMBL" id="RQTK01000201">
    <property type="protein sequence ID" value="RUS84584.1"/>
    <property type="molecule type" value="Genomic_DNA"/>
</dbReference>
<protein>
    <recommendedName>
        <fullName evidence="3">WW domain-containing protein</fullName>
    </recommendedName>
</protein>
<dbReference type="Gene3D" id="2.20.70.10">
    <property type="match status" value="1"/>
</dbReference>
<dbReference type="AlphaFoldDB" id="A0A3S1HRA4"/>
<dbReference type="InterPro" id="IPR038190">
    <property type="entry name" value="SRI_sf"/>
</dbReference>
<evidence type="ECO:0000259" key="3">
    <source>
        <dbReference type="PROSITE" id="PS50020"/>
    </source>
</evidence>
<dbReference type="SUPFAM" id="SSF51045">
    <property type="entry name" value="WW domain"/>
    <property type="match status" value="1"/>
</dbReference>
<dbReference type="Pfam" id="PF08236">
    <property type="entry name" value="SRI"/>
    <property type="match status" value="1"/>
</dbReference>
<dbReference type="GO" id="GO:0005634">
    <property type="term" value="C:nucleus"/>
    <property type="evidence" value="ECO:0007669"/>
    <property type="project" value="TreeGrafter"/>
</dbReference>
<keyword evidence="5" id="KW-1185">Reference proteome</keyword>
<dbReference type="Gene3D" id="1.10.1740.100">
    <property type="entry name" value="Set2, Rpb1 interacting domain"/>
    <property type="match status" value="1"/>
</dbReference>
<accession>A0A3S1HRA4</accession>
<comment type="caution">
    <text evidence="4">The sequence shown here is derived from an EMBL/GenBank/DDBJ whole genome shotgun (WGS) entry which is preliminary data.</text>
</comment>
<dbReference type="GO" id="GO:0005694">
    <property type="term" value="C:chromosome"/>
    <property type="evidence" value="ECO:0007669"/>
    <property type="project" value="InterPro"/>
</dbReference>
<dbReference type="Pfam" id="PF00397">
    <property type="entry name" value="WW"/>
    <property type="match status" value="1"/>
</dbReference>
<dbReference type="OrthoDB" id="422362at2759"/>